<dbReference type="GO" id="GO:0009847">
    <property type="term" value="P:spore germination"/>
    <property type="evidence" value="ECO:0007669"/>
    <property type="project" value="InterPro"/>
</dbReference>
<dbReference type="Pfam" id="PF05504">
    <property type="entry name" value="Spore_GerAC"/>
    <property type="match status" value="1"/>
</dbReference>
<dbReference type="Pfam" id="PF25198">
    <property type="entry name" value="Spore_GerAC_N"/>
    <property type="match status" value="1"/>
</dbReference>
<keyword evidence="5" id="KW-0472">Membrane</keyword>
<evidence type="ECO:0000259" key="8">
    <source>
        <dbReference type="Pfam" id="PF05504"/>
    </source>
</evidence>
<feature type="domain" description="Spore germination protein N-terminal" evidence="9">
    <location>
        <begin position="30"/>
        <end position="202"/>
    </location>
</feature>
<dbReference type="Proteomes" id="UP000326671">
    <property type="component" value="Unassembled WGS sequence"/>
</dbReference>
<keyword evidence="4" id="KW-0732">Signal</keyword>
<evidence type="ECO:0000256" key="7">
    <source>
        <dbReference type="ARBA" id="ARBA00023288"/>
    </source>
</evidence>
<keyword evidence="11" id="KW-1185">Reference proteome</keyword>
<dbReference type="InterPro" id="IPR038501">
    <property type="entry name" value="Spore_GerAC_C_sf"/>
</dbReference>
<dbReference type="RefSeq" id="WP_150441531.1">
    <property type="nucleotide sequence ID" value="NZ_VYKL01000030.1"/>
</dbReference>
<protein>
    <submittedName>
        <fullName evidence="10">Ger(X)C family spore germination protein</fullName>
    </submittedName>
</protein>
<dbReference type="PANTHER" id="PTHR35789">
    <property type="entry name" value="SPORE GERMINATION PROTEIN B3"/>
    <property type="match status" value="1"/>
</dbReference>
<reference evidence="10 11" key="1">
    <citation type="submission" date="2019-09" db="EMBL/GenBank/DDBJ databases">
        <title>Whole genome sequences of isolates from the Mars Exploration Rovers.</title>
        <authorList>
            <person name="Seuylemezian A."/>
            <person name="Vaishampayan P."/>
        </authorList>
    </citation>
    <scope>NUCLEOTIDE SEQUENCE [LARGE SCALE GENOMIC DNA]</scope>
    <source>
        <strain evidence="10 11">MER_TA_151</strain>
    </source>
</reference>
<dbReference type="InterPro" id="IPR008844">
    <property type="entry name" value="Spore_GerAC-like"/>
</dbReference>
<feature type="domain" description="Spore germination GerAC-like C-terminal" evidence="8">
    <location>
        <begin position="218"/>
        <end position="371"/>
    </location>
</feature>
<evidence type="ECO:0000256" key="1">
    <source>
        <dbReference type="ARBA" id="ARBA00004635"/>
    </source>
</evidence>
<gene>
    <name evidence="10" type="ORF">F4V44_18655</name>
</gene>
<comment type="similarity">
    <text evidence="2">Belongs to the GerABKC lipoprotein family.</text>
</comment>
<evidence type="ECO:0000256" key="4">
    <source>
        <dbReference type="ARBA" id="ARBA00022729"/>
    </source>
</evidence>
<organism evidence="10 11">
    <name type="scientific">Niallia endozanthoxylica</name>
    <dbReference type="NCBI Taxonomy" id="2036016"/>
    <lineage>
        <taxon>Bacteria</taxon>
        <taxon>Bacillati</taxon>
        <taxon>Bacillota</taxon>
        <taxon>Bacilli</taxon>
        <taxon>Bacillales</taxon>
        <taxon>Bacillaceae</taxon>
        <taxon>Niallia</taxon>
    </lineage>
</organism>
<dbReference type="GO" id="GO:0016020">
    <property type="term" value="C:membrane"/>
    <property type="evidence" value="ECO:0007669"/>
    <property type="project" value="UniProtKB-SubCell"/>
</dbReference>
<evidence type="ECO:0000256" key="2">
    <source>
        <dbReference type="ARBA" id="ARBA00007886"/>
    </source>
</evidence>
<evidence type="ECO:0000259" key="9">
    <source>
        <dbReference type="Pfam" id="PF25198"/>
    </source>
</evidence>
<keyword evidence="6" id="KW-0564">Palmitate</keyword>
<dbReference type="PANTHER" id="PTHR35789:SF1">
    <property type="entry name" value="SPORE GERMINATION PROTEIN B3"/>
    <property type="match status" value="1"/>
</dbReference>
<dbReference type="InterPro" id="IPR057336">
    <property type="entry name" value="GerAC_N"/>
</dbReference>
<dbReference type="NCBIfam" id="TIGR02887">
    <property type="entry name" value="spore_ger_x_C"/>
    <property type="match status" value="1"/>
</dbReference>
<evidence type="ECO:0000256" key="6">
    <source>
        <dbReference type="ARBA" id="ARBA00023139"/>
    </source>
</evidence>
<sequence>MKILLQKVKFILLISILIGNSILQTGCGFKDIDKRLFVLAIGIDQAESEENHFKVTLKLALPSGSLKESKGAMYTYLTKESTKVADAIRSLKNQVDKEFDFGHLKTIVIGKRLLDDDITEITDIFLRRRDFQRISWVSVGKPTAEKVLKTEPKSEMPASVSLFNFFSETGVESPYIVTTHLFDLRRKMVEGGVDPVLPIIKVDKKSTKLIVDHSIILNDKKSLELNSNQTLLYNMLRNKLKKMELLINKEDHECMISIDSLNSKYKILSSDNQNPILKMNVELIGIIEESDQHINGKNLNRLGKHASKEIEKAIEALLKRLQEQKVDPLGLGLRYKATRLHHKNLVSEWEQEVYPNMKLDVSVKVGIKSTGVIE</sequence>
<dbReference type="EMBL" id="VYKL01000030">
    <property type="protein sequence ID" value="KAA9019924.1"/>
    <property type="molecule type" value="Genomic_DNA"/>
</dbReference>
<comment type="subcellular location">
    <subcellularLocation>
        <location evidence="1">Membrane</location>
        <topology evidence="1">Lipid-anchor</topology>
    </subcellularLocation>
</comment>
<evidence type="ECO:0000256" key="3">
    <source>
        <dbReference type="ARBA" id="ARBA00022544"/>
    </source>
</evidence>
<keyword evidence="7" id="KW-0449">Lipoprotein</keyword>
<dbReference type="InterPro" id="IPR046953">
    <property type="entry name" value="Spore_GerAC-like_C"/>
</dbReference>
<dbReference type="OrthoDB" id="2433998at2"/>
<evidence type="ECO:0000256" key="5">
    <source>
        <dbReference type="ARBA" id="ARBA00023136"/>
    </source>
</evidence>
<comment type="caution">
    <text evidence="10">The sequence shown here is derived from an EMBL/GenBank/DDBJ whole genome shotgun (WGS) entry which is preliminary data.</text>
</comment>
<evidence type="ECO:0000313" key="10">
    <source>
        <dbReference type="EMBL" id="KAA9019924.1"/>
    </source>
</evidence>
<accession>A0A5J5HK64</accession>
<name>A0A5J5HK64_9BACI</name>
<evidence type="ECO:0000313" key="11">
    <source>
        <dbReference type="Proteomes" id="UP000326671"/>
    </source>
</evidence>
<keyword evidence="3" id="KW-0309">Germination</keyword>
<dbReference type="Gene3D" id="3.30.300.210">
    <property type="entry name" value="Nutrient germinant receptor protein C, domain 3"/>
    <property type="match status" value="1"/>
</dbReference>
<dbReference type="AlphaFoldDB" id="A0A5J5HK64"/>
<proteinExistence type="inferred from homology"/>